<dbReference type="EMBL" id="JAUHQA010000007">
    <property type="protein sequence ID" value="MDN4481857.1"/>
    <property type="molecule type" value="Genomic_DNA"/>
</dbReference>
<dbReference type="Gene3D" id="3.30.420.10">
    <property type="entry name" value="Ribonuclease H-like superfamily/Ribonuclease H"/>
    <property type="match status" value="1"/>
</dbReference>
<dbReference type="InterPro" id="IPR045290">
    <property type="entry name" value="MOC1-like"/>
</dbReference>
<comment type="caution">
    <text evidence="1">The sequence shown here is derived from an EMBL/GenBank/DDBJ whole genome shotgun (WGS) entry which is preliminary data.</text>
</comment>
<evidence type="ECO:0000313" key="1">
    <source>
        <dbReference type="EMBL" id="MDN4481857.1"/>
    </source>
</evidence>
<sequence>RVRGGCLMHTPLRVTIGVDPGLHGAVSILVDDRFHAVHDTPTMGTGKSGRQSVNAAALAEIVRTELARFPGVSVRGVVEQVGARPTDGKAAAFRFGETYGAIKGIFGALRIPYTTVAPVKWKRFYNLIGTEKDAARGKAIELFPEAPLSRKKDCDRADAILIGYWGWRYDLVP</sequence>
<keyword evidence="2" id="KW-1185">Reference proteome</keyword>
<feature type="non-terminal residue" evidence="1">
    <location>
        <position position="1"/>
    </location>
</feature>
<accession>A0ABT8GK88</accession>
<dbReference type="PANTHER" id="PTHR36015:SF6">
    <property type="entry name" value="HOLLIDAY JUNCTION RESOLVASE MOC1, CHLOROPLASTIC-RELATED"/>
    <property type="match status" value="1"/>
</dbReference>
<dbReference type="CDD" id="cd22992">
    <property type="entry name" value="MOC1"/>
    <property type="match status" value="1"/>
</dbReference>
<protein>
    <submittedName>
        <fullName evidence="1">Uncharacterized protein</fullName>
    </submittedName>
</protein>
<dbReference type="RefSeq" id="WP_301143794.1">
    <property type="nucleotide sequence ID" value="NZ_JAUHQA010000007.1"/>
</dbReference>
<name>A0ABT8GK88_9MICO</name>
<gene>
    <name evidence="1" type="ORF">QQX02_13080</name>
</gene>
<evidence type="ECO:0000313" key="2">
    <source>
        <dbReference type="Proteomes" id="UP001172708"/>
    </source>
</evidence>
<organism evidence="1 2">
    <name type="scientific">Demequina muriae</name>
    <dbReference type="NCBI Taxonomy" id="3051664"/>
    <lineage>
        <taxon>Bacteria</taxon>
        <taxon>Bacillati</taxon>
        <taxon>Actinomycetota</taxon>
        <taxon>Actinomycetes</taxon>
        <taxon>Micrococcales</taxon>
        <taxon>Demequinaceae</taxon>
        <taxon>Demequina</taxon>
    </lineage>
</organism>
<dbReference type="Proteomes" id="UP001172708">
    <property type="component" value="Unassembled WGS sequence"/>
</dbReference>
<reference evidence="1" key="1">
    <citation type="submission" date="2023-06" db="EMBL/GenBank/DDBJ databases">
        <title>Egi l300058.</title>
        <authorList>
            <person name="Gao L."/>
            <person name="Fang B.-Z."/>
            <person name="Li W.-J."/>
        </authorList>
    </citation>
    <scope>NUCLEOTIDE SEQUENCE</scope>
    <source>
        <strain evidence="1">EGI L300058</strain>
    </source>
</reference>
<proteinExistence type="predicted"/>
<dbReference type="PANTHER" id="PTHR36015">
    <property type="entry name" value="HOLLIDAY JUNCTION RESOLVASE MOC1, CHLOROPLASTIC-RELATED"/>
    <property type="match status" value="1"/>
</dbReference>
<dbReference type="InterPro" id="IPR036397">
    <property type="entry name" value="RNaseH_sf"/>
</dbReference>